<gene>
    <name evidence="2" type="ORF">N7458_000277</name>
</gene>
<keyword evidence="3" id="KW-1185">Reference proteome</keyword>
<reference evidence="2" key="2">
    <citation type="journal article" date="2023" name="IMA Fungus">
        <title>Comparative genomic study of the Penicillium genus elucidates a diverse pangenome and 15 lateral gene transfer events.</title>
        <authorList>
            <person name="Petersen C."/>
            <person name="Sorensen T."/>
            <person name="Nielsen M.R."/>
            <person name="Sondergaard T.E."/>
            <person name="Sorensen J.L."/>
            <person name="Fitzpatrick D.A."/>
            <person name="Frisvad J.C."/>
            <person name="Nielsen K.L."/>
        </authorList>
    </citation>
    <scope>NUCLEOTIDE SEQUENCE</scope>
    <source>
        <strain evidence="2">IBT 16125</strain>
    </source>
</reference>
<dbReference type="InterPro" id="IPR013175">
    <property type="entry name" value="INO80_su_Ies4"/>
</dbReference>
<feature type="compositionally biased region" description="Polar residues" evidence="1">
    <location>
        <begin position="48"/>
        <end position="60"/>
    </location>
</feature>
<dbReference type="GeneID" id="81593914"/>
<feature type="region of interest" description="Disordered" evidence="1">
    <location>
        <begin position="222"/>
        <end position="275"/>
    </location>
</feature>
<dbReference type="AlphaFoldDB" id="A0AAD6G8M7"/>
<feature type="compositionally biased region" description="Polar residues" evidence="1">
    <location>
        <begin position="1"/>
        <end position="11"/>
    </location>
</feature>
<evidence type="ECO:0000256" key="1">
    <source>
        <dbReference type="SAM" id="MobiDB-lite"/>
    </source>
</evidence>
<proteinExistence type="predicted"/>
<evidence type="ECO:0000313" key="2">
    <source>
        <dbReference type="EMBL" id="KAJ5464591.1"/>
    </source>
</evidence>
<dbReference type="GO" id="GO:0031011">
    <property type="term" value="C:Ino80 complex"/>
    <property type="evidence" value="ECO:0007669"/>
    <property type="project" value="InterPro"/>
</dbReference>
<feature type="compositionally biased region" description="Basic residues" evidence="1">
    <location>
        <begin position="129"/>
        <end position="139"/>
    </location>
</feature>
<dbReference type="PANTHER" id="PTHR28061:SF1">
    <property type="entry name" value="INO80 COMPLEX SUBUNIT 4"/>
    <property type="match status" value="1"/>
</dbReference>
<dbReference type="Proteomes" id="UP001213681">
    <property type="component" value="Unassembled WGS sequence"/>
</dbReference>
<dbReference type="PANTHER" id="PTHR28061">
    <property type="entry name" value="INO EIGHTY SUBUNIT 4"/>
    <property type="match status" value="1"/>
</dbReference>
<dbReference type="GO" id="GO:0006338">
    <property type="term" value="P:chromatin remodeling"/>
    <property type="evidence" value="ECO:0007669"/>
    <property type="project" value="InterPro"/>
</dbReference>
<feature type="compositionally biased region" description="Polar residues" evidence="1">
    <location>
        <begin position="237"/>
        <end position="249"/>
    </location>
</feature>
<evidence type="ECO:0000313" key="3">
    <source>
        <dbReference type="Proteomes" id="UP001213681"/>
    </source>
</evidence>
<reference evidence="2" key="1">
    <citation type="submission" date="2022-12" db="EMBL/GenBank/DDBJ databases">
        <authorList>
            <person name="Petersen C."/>
        </authorList>
    </citation>
    <scope>NUCLEOTIDE SEQUENCE</scope>
    <source>
        <strain evidence="2">IBT 16125</strain>
    </source>
</reference>
<evidence type="ECO:0008006" key="4">
    <source>
        <dbReference type="Google" id="ProtNLM"/>
    </source>
</evidence>
<comment type="caution">
    <text evidence="2">The sequence shown here is derived from an EMBL/GenBank/DDBJ whole genome shotgun (WGS) entry which is preliminary data.</text>
</comment>
<organism evidence="2 3">
    <name type="scientific">Penicillium daleae</name>
    <dbReference type="NCBI Taxonomy" id="63821"/>
    <lineage>
        <taxon>Eukaryota</taxon>
        <taxon>Fungi</taxon>
        <taxon>Dikarya</taxon>
        <taxon>Ascomycota</taxon>
        <taxon>Pezizomycotina</taxon>
        <taxon>Eurotiomycetes</taxon>
        <taxon>Eurotiomycetidae</taxon>
        <taxon>Eurotiales</taxon>
        <taxon>Aspergillaceae</taxon>
        <taxon>Penicillium</taxon>
    </lineage>
</organism>
<feature type="region of interest" description="Disordered" evidence="1">
    <location>
        <begin position="1"/>
        <end position="161"/>
    </location>
</feature>
<name>A0AAD6G8M7_9EURO</name>
<dbReference type="EMBL" id="JAPVEA010000001">
    <property type="protein sequence ID" value="KAJ5464591.1"/>
    <property type="molecule type" value="Genomic_DNA"/>
</dbReference>
<dbReference type="RefSeq" id="XP_056771438.1">
    <property type="nucleotide sequence ID" value="XM_056903671.1"/>
</dbReference>
<accession>A0AAD6G8M7</accession>
<dbReference type="Pfam" id="PF08193">
    <property type="entry name" value="INO80_Ies4"/>
    <property type="match status" value="1"/>
</dbReference>
<sequence>MPAGSTPNGRSNRAGATKNAPTTLLVTLKLAPDALRQFMEETPDSPETKTQTPEPTSNPDKPTEQSSPASSTEAPAARPSSADAESNADANSTPATGATPGDTPRRKGIPGPKPGTKRANSQLEPIARVRGRPGPKKKARLDEGGEPGKLSMAPRLGPKANTGAINAHLRALDRSGTPCRKWERQPLKLRSFTGVMWQLPAWGSYKVAKPESDENEVAVSLENGDIDNKTLAAPGTDTVNGSSAVPSEKSTGDGEMTPAPSNIVEPSSPAIASAA</sequence>
<feature type="compositionally biased region" description="Low complexity" evidence="1">
    <location>
        <begin position="66"/>
        <end position="102"/>
    </location>
</feature>
<protein>
    <recommendedName>
        <fullName evidence="4">INO80 complex, subunit Ies4</fullName>
    </recommendedName>
</protein>